<proteinExistence type="inferred from homology"/>
<feature type="transmembrane region" description="Helical" evidence="8">
    <location>
        <begin position="354"/>
        <end position="374"/>
    </location>
</feature>
<evidence type="ECO:0000256" key="5">
    <source>
        <dbReference type="ARBA" id="ARBA00022692"/>
    </source>
</evidence>
<feature type="transmembrane region" description="Helical" evidence="8">
    <location>
        <begin position="61"/>
        <end position="88"/>
    </location>
</feature>
<protein>
    <submittedName>
        <fullName evidence="9">Amino acid carrier protein</fullName>
    </submittedName>
</protein>
<keyword evidence="7 8" id="KW-0472">Membrane</keyword>
<evidence type="ECO:0000313" key="9">
    <source>
        <dbReference type="EMBL" id="MCQ5121838.1"/>
    </source>
</evidence>
<evidence type="ECO:0000256" key="2">
    <source>
        <dbReference type="ARBA" id="ARBA00009261"/>
    </source>
</evidence>
<evidence type="ECO:0000313" key="10">
    <source>
        <dbReference type="Proteomes" id="UP001524435"/>
    </source>
</evidence>
<evidence type="ECO:0000256" key="3">
    <source>
        <dbReference type="ARBA" id="ARBA00022448"/>
    </source>
</evidence>
<gene>
    <name evidence="9" type="ORF">NE663_06130</name>
</gene>
<feature type="transmembrane region" description="Helical" evidence="8">
    <location>
        <begin position="327"/>
        <end position="348"/>
    </location>
</feature>
<keyword evidence="8" id="KW-0769">Symport</keyword>
<dbReference type="NCBIfam" id="TIGR00835">
    <property type="entry name" value="agcS"/>
    <property type="match status" value="1"/>
</dbReference>
<comment type="similarity">
    <text evidence="2 8">Belongs to the alanine or glycine:cation symporter (AGCS) (TC 2.A.25) family.</text>
</comment>
<comment type="subcellular location">
    <subcellularLocation>
        <location evidence="1 8">Cell membrane</location>
        <topology evidence="1 8">Multi-pass membrane protein</topology>
    </subcellularLocation>
</comment>
<feature type="transmembrane region" description="Helical" evidence="8">
    <location>
        <begin position="180"/>
        <end position="201"/>
    </location>
</feature>
<dbReference type="RefSeq" id="WP_178200277.1">
    <property type="nucleotide sequence ID" value="NZ_DBEZTG010000038.1"/>
</dbReference>
<dbReference type="InterPro" id="IPR001463">
    <property type="entry name" value="Na/Ala_symport"/>
</dbReference>
<name>A0ABT1SLD9_9FIRM</name>
<keyword evidence="4 8" id="KW-1003">Cell membrane</keyword>
<evidence type="ECO:0000256" key="7">
    <source>
        <dbReference type="ARBA" id="ARBA00023136"/>
    </source>
</evidence>
<comment type="caution">
    <text evidence="9">The sequence shown here is derived from an EMBL/GenBank/DDBJ whole genome shotgun (WGS) entry which is preliminary data.</text>
</comment>
<evidence type="ECO:0000256" key="4">
    <source>
        <dbReference type="ARBA" id="ARBA00022475"/>
    </source>
</evidence>
<keyword evidence="10" id="KW-1185">Reference proteome</keyword>
<organism evidence="9 10">
    <name type="scientific">Massilicoli timonensis</name>
    <dbReference type="NCBI Taxonomy" id="2015901"/>
    <lineage>
        <taxon>Bacteria</taxon>
        <taxon>Bacillati</taxon>
        <taxon>Bacillota</taxon>
        <taxon>Erysipelotrichia</taxon>
        <taxon>Erysipelotrichales</taxon>
        <taxon>Erysipelotrichaceae</taxon>
        <taxon>Massilicoli</taxon>
    </lineage>
</organism>
<dbReference type="EMBL" id="JANGCH010000007">
    <property type="protein sequence ID" value="MCQ5121838.1"/>
    <property type="molecule type" value="Genomic_DNA"/>
</dbReference>
<dbReference type="PANTHER" id="PTHR30330">
    <property type="entry name" value="AGSS FAMILY TRANSPORTER, SODIUM-ALANINE"/>
    <property type="match status" value="1"/>
</dbReference>
<dbReference type="PRINTS" id="PR00175">
    <property type="entry name" value="NAALASMPORT"/>
</dbReference>
<sequence>MEKLAYLSAQINQIVWGEGVILLLLGIGLYFFIRLYRCKVLRLKVIVKESGKLLFQKGNGLSALASLSTALGATLGVGSVVGVASAIMSGGAGALFWMWVCALIGMGLKYAETVAAMKHRRRQKDGTFLGGAFYILEDHRLTFFGVLFALFCIIASFGIGNVVPVTTIVEAMAPYVSKESMMIVLLLLLGICLFFGAAFILKLNTWLVPLFSIVYGLACVYLILLHREQIPQVFWLILQDAFQPQAQVGGIFAFFSAKALHYGISRGVFSHEAGMGSAPLAHAGAAHAQIRAQGYLGVLEVFMDTMVFATLSAFVCLLCVPDHQGSAITLFTAAFESGFGMIGVLLFRFALVCFAFSSMLGWIYYAFAALRYLFPYTQSRMVYAILFLCVSVAGVFLQSDLLWEIADTCNALMMLPNLFAIWLCRKEIIAV</sequence>
<reference evidence="9 10" key="1">
    <citation type="submission" date="2022-06" db="EMBL/GenBank/DDBJ databases">
        <title>Isolation of gut microbiota from human fecal samples.</title>
        <authorList>
            <person name="Pamer E.G."/>
            <person name="Barat B."/>
            <person name="Waligurski E."/>
            <person name="Medina S."/>
            <person name="Paddock L."/>
            <person name="Mostad J."/>
        </authorList>
    </citation>
    <scope>NUCLEOTIDE SEQUENCE [LARGE SCALE GENOMIC DNA]</scope>
    <source>
        <strain evidence="9 10">DFI.6.1</strain>
    </source>
</reference>
<evidence type="ECO:0000256" key="8">
    <source>
        <dbReference type="RuleBase" id="RU363064"/>
    </source>
</evidence>
<dbReference type="PANTHER" id="PTHR30330:SF1">
    <property type="entry name" value="AMINO-ACID CARRIER PROTEIN ALST"/>
    <property type="match status" value="1"/>
</dbReference>
<feature type="transmembrane region" description="Helical" evidence="8">
    <location>
        <begin position="206"/>
        <end position="225"/>
    </location>
</feature>
<feature type="transmembrane region" description="Helical" evidence="8">
    <location>
        <begin position="14"/>
        <end position="33"/>
    </location>
</feature>
<feature type="transmembrane region" description="Helical" evidence="8">
    <location>
        <begin position="301"/>
        <end position="320"/>
    </location>
</feature>
<feature type="transmembrane region" description="Helical" evidence="8">
    <location>
        <begin position="94"/>
        <end position="111"/>
    </location>
</feature>
<keyword evidence="3 8" id="KW-0813">Transport</keyword>
<accession>A0ABT1SLD9</accession>
<keyword evidence="6 8" id="KW-1133">Transmembrane helix</keyword>
<evidence type="ECO:0000256" key="1">
    <source>
        <dbReference type="ARBA" id="ARBA00004651"/>
    </source>
</evidence>
<dbReference type="Pfam" id="PF01235">
    <property type="entry name" value="Na_Ala_symp"/>
    <property type="match status" value="1"/>
</dbReference>
<feature type="transmembrane region" description="Helical" evidence="8">
    <location>
        <begin position="381"/>
        <end position="399"/>
    </location>
</feature>
<dbReference type="PROSITE" id="PS00873">
    <property type="entry name" value="NA_ALANINE_SYMP"/>
    <property type="match status" value="1"/>
</dbReference>
<dbReference type="Proteomes" id="UP001524435">
    <property type="component" value="Unassembled WGS sequence"/>
</dbReference>
<keyword evidence="5 8" id="KW-0812">Transmembrane</keyword>
<evidence type="ECO:0000256" key="6">
    <source>
        <dbReference type="ARBA" id="ARBA00022989"/>
    </source>
</evidence>
<feature type="transmembrane region" description="Helical" evidence="8">
    <location>
        <begin position="141"/>
        <end position="160"/>
    </location>
</feature>